<keyword evidence="6" id="KW-1185">Reference proteome</keyword>
<gene>
    <name evidence="5" type="ORF">TELCIR_18951</name>
</gene>
<dbReference type="SUPFAM" id="SSF63501">
    <property type="entry name" value="Frizzled cysteine-rich domain"/>
    <property type="match status" value="1"/>
</dbReference>
<dbReference type="Proteomes" id="UP000230423">
    <property type="component" value="Unassembled WGS sequence"/>
</dbReference>
<evidence type="ECO:0000313" key="6">
    <source>
        <dbReference type="Proteomes" id="UP000230423"/>
    </source>
</evidence>
<name>A0A2G9TNL7_TELCI</name>
<protein>
    <submittedName>
        <fullName evidence="5">Fz domain protein</fullName>
    </submittedName>
</protein>
<dbReference type="PANTHER" id="PTHR11309">
    <property type="entry name" value="FRIZZLED"/>
    <property type="match status" value="1"/>
</dbReference>
<dbReference type="InterPro" id="IPR020067">
    <property type="entry name" value="Frizzled_dom"/>
</dbReference>
<reference evidence="5 6" key="1">
    <citation type="submission" date="2015-09" db="EMBL/GenBank/DDBJ databases">
        <title>Draft genome of the parasitic nematode Teladorsagia circumcincta isolate WARC Sus (inbred).</title>
        <authorList>
            <person name="Mitreva M."/>
        </authorList>
    </citation>
    <scope>NUCLEOTIDE SEQUENCE [LARGE SCALE GENOMIC DNA]</scope>
    <source>
        <strain evidence="5 6">S</strain>
    </source>
</reference>
<feature type="domain" description="FZ" evidence="4">
    <location>
        <begin position="56"/>
        <end position="119"/>
    </location>
</feature>
<dbReference type="InterPro" id="IPR036790">
    <property type="entry name" value="Frizzled_dom_sf"/>
</dbReference>
<keyword evidence="2 3" id="KW-1015">Disulfide bond</keyword>
<accession>A0A2G9TNL7</accession>
<dbReference type="GO" id="GO:0017147">
    <property type="term" value="F:Wnt-protein binding"/>
    <property type="evidence" value="ECO:0007669"/>
    <property type="project" value="TreeGrafter"/>
</dbReference>
<dbReference type="GO" id="GO:0035567">
    <property type="term" value="P:non-canonical Wnt signaling pathway"/>
    <property type="evidence" value="ECO:0007669"/>
    <property type="project" value="TreeGrafter"/>
</dbReference>
<feature type="disulfide bond" evidence="3">
    <location>
        <begin position="82"/>
        <end position="106"/>
    </location>
</feature>
<proteinExistence type="predicted"/>
<dbReference type="SMART" id="SM00063">
    <property type="entry name" value="FRI"/>
    <property type="match status" value="1"/>
</dbReference>
<dbReference type="GO" id="GO:0005615">
    <property type="term" value="C:extracellular space"/>
    <property type="evidence" value="ECO:0007669"/>
    <property type="project" value="TreeGrafter"/>
</dbReference>
<evidence type="ECO:0000259" key="4">
    <source>
        <dbReference type="PROSITE" id="PS50038"/>
    </source>
</evidence>
<sequence length="133" mass="15187">MTSSPLSHHWVAPSPRDQQLAAVEQQKMANPPLGTVKCDFQIYWNMTLSMKRFISQLFLCSLFAPICLPTMDKEILPCRSLCKAVKQGCEGRMSVYGFPWPEMLSCEKYPEDNDMCIKAMNVEKQGKLARPMH</sequence>
<dbReference type="EMBL" id="KZ357452">
    <property type="protein sequence ID" value="PIO59584.1"/>
    <property type="molecule type" value="Genomic_DNA"/>
</dbReference>
<dbReference type="PANTHER" id="PTHR11309:SF148">
    <property type="entry name" value="SECRETED FRIZZLED-RELATED PROTEIN 1"/>
    <property type="match status" value="1"/>
</dbReference>
<feature type="non-terminal residue" evidence="5">
    <location>
        <position position="133"/>
    </location>
</feature>
<dbReference type="InterPro" id="IPR015526">
    <property type="entry name" value="Frizzled/SFRP"/>
</dbReference>
<dbReference type="PROSITE" id="PS50038">
    <property type="entry name" value="FZ"/>
    <property type="match status" value="1"/>
</dbReference>
<dbReference type="Pfam" id="PF01392">
    <property type="entry name" value="Fz"/>
    <property type="match status" value="1"/>
</dbReference>
<dbReference type="AlphaFoldDB" id="A0A2G9TNL7"/>
<evidence type="ECO:0000256" key="2">
    <source>
        <dbReference type="ARBA" id="ARBA00023157"/>
    </source>
</evidence>
<comment type="caution">
    <text evidence="3">Lacks conserved residue(s) required for the propagation of feature annotation.</text>
</comment>
<evidence type="ECO:0000256" key="3">
    <source>
        <dbReference type="PROSITE-ProRule" id="PRU00090"/>
    </source>
</evidence>
<dbReference type="GO" id="GO:0060070">
    <property type="term" value="P:canonical Wnt signaling pathway"/>
    <property type="evidence" value="ECO:0007669"/>
    <property type="project" value="TreeGrafter"/>
</dbReference>
<organism evidence="5 6">
    <name type="scientific">Teladorsagia circumcincta</name>
    <name type="common">Brown stomach worm</name>
    <name type="synonym">Ostertagia circumcincta</name>
    <dbReference type="NCBI Taxonomy" id="45464"/>
    <lineage>
        <taxon>Eukaryota</taxon>
        <taxon>Metazoa</taxon>
        <taxon>Ecdysozoa</taxon>
        <taxon>Nematoda</taxon>
        <taxon>Chromadorea</taxon>
        <taxon>Rhabditida</taxon>
        <taxon>Rhabditina</taxon>
        <taxon>Rhabditomorpha</taxon>
        <taxon>Strongyloidea</taxon>
        <taxon>Trichostrongylidae</taxon>
        <taxon>Teladorsagia</taxon>
    </lineage>
</organism>
<dbReference type="OrthoDB" id="10053709at2759"/>
<keyword evidence="1" id="KW-0217">Developmental protein</keyword>
<evidence type="ECO:0000256" key="1">
    <source>
        <dbReference type="ARBA" id="ARBA00022473"/>
    </source>
</evidence>
<dbReference type="Gene3D" id="1.10.2000.10">
    <property type="entry name" value="Frizzled cysteine-rich domain"/>
    <property type="match status" value="1"/>
</dbReference>
<evidence type="ECO:0000313" key="5">
    <source>
        <dbReference type="EMBL" id="PIO59584.1"/>
    </source>
</evidence>